<dbReference type="RefSeq" id="WP_083524732.1">
    <property type="nucleotide sequence ID" value="NZ_JBMNQR010000075.1"/>
</dbReference>
<organism evidence="1 2">
    <name type="scientific">Methanoculleus thermophilus</name>
    <dbReference type="NCBI Taxonomy" id="2200"/>
    <lineage>
        <taxon>Archaea</taxon>
        <taxon>Methanobacteriati</taxon>
        <taxon>Methanobacteriota</taxon>
        <taxon>Stenosarchaea group</taxon>
        <taxon>Methanomicrobia</taxon>
        <taxon>Methanomicrobiales</taxon>
        <taxon>Methanomicrobiaceae</taxon>
        <taxon>Methanoculleus</taxon>
    </lineage>
</organism>
<sequence length="78" mass="8426">MSGKYVLGYTEREAATLIGLLHGDTRYPAGSRMLEAGCCTGYLDVHAHHGRSTRTTPGRGLLLHVLQGDREDVAGAMR</sequence>
<dbReference type="AlphaFoldDB" id="A0A1G8XX45"/>
<dbReference type="Proteomes" id="UP000326500">
    <property type="component" value="Unassembled WGS sequence"/>
</dbReference>
<dbReference type="STRING" id="2200.GCA_001571405_00563"/>
<proteinExistence type="predicted"/>
<name>A0A1G8XX45_9EURY</name>
<accession>A0A1G8XX45</accession>
<evidence type="ECO:0000313" key="2">
    <source>
        <dbReference type="Proteomes" id="UP000326500"/>
    </source>
</evidence>
<gene>
    <name evidence="1" type="ORF">SAMN04488571_10295</name>
</gene>
<keyword evidence="2" id="KW-1185">Reference proteome</keyword>
<protein>
    <submittedName>
        <fullName evidence="1">Uncharacterized protein</fullName>
    </submittedName>
</protein>
<evidence type="ECO:0000313" key="1">
    <source>
        <dbReference type="EMBL" id="SDJ95093.1"/>
    </source>
</evidence>
<dbReference type="EMBL" id="FNFT01000002">
    <property type="protein sequence ID" value="SDJ95093.1"/>
    <property type="molecule type" value="Genomic_DNA"/>
</dbReference>
<reference evidence="1 2" key="1">
    <citation type="submission" date="2016-10" db="EMBL/GenBank/DDBJ databases">
        <authorList>
            <person name="Varghese N."/>
            <person name="Submissions S."/>
        </authorList>
    </citation>
    <scope>NUCLEOTIDE SEQUENCE [LARGE SCALE GENOMIC DNA]</scope>
    <source>
        <strain evidence="1 2">DSM 2373</strain>
    </source>
</reference>